<reference evidence="2" key="2">
    <citation type="submission" date="2015-01" db="EMBL/GenBank/DDBJ databases">
        <title>Evolutionary Origins and Diversification of the Mycorrhizal Mutualists.</title>
        <authorList>
            <consortium name="DOE Joint Genome Institute"/>
            <consortium name="Mycorrhizal Genomics Consortium"/>
            <person name="Kohler A."/>
            <person name="Kuo A."/>
            <person name="Nagy L.G."/>
            <person name="Floudas D."/>
            <person name="Copeland A."/>
            <person name="Barry K.W."/>
            <person name="Cichocki N."/>
            <person name="Veneault-Fourrey C."/>
            <person name="LaButti K."/>
            <person name="Lindquist E.A."/>
            <person name="Lipzen A."/>
            <person name="Lundell T."/>
            <person name="Morin E."/>
            <person name="Murat C."/>
            <person name="Riley R."/>
            <person name="Ohm R."/>
            <person name="Sun H."/>
            <person name="Tunlid A."/>
            <person name="Henrissat B."/>
            <person name="Grigoriev I.V."/>
            <person name="Hibbett D.S."/>
            <person name="Martin F."/>
        </authorList>
    </citation>
    <scope>NUCLEOTIDE SEQUENCE [LARGE SCALE GENOMIC DNA]</scope>
    <source>
        <strain evidence="2">441</strain>
    </source>
</reference>
<dbReference type="EMBL" id="KN834105">
    <property type="protein sequence ID" value="KIK12216.1"/>
    <property type="molecule type" value="Genomic_DNA"/>
</dbReference>
<accession>A0A0C9Y5D9</accession>
<reference evidence="1 2" key="1">
    <citation type="submission" date="2014-04" db="EMBL/GenBank/DDBJ databases">
        <authorList>
            <consortium name="DOE Joint Genome Institute"/>
            <person name="Kuo A."/>
            <person name="Kohler A."/>
            <person name="Costa M.D."/>
            <person name="Nagy L.G."/>
            <person name="Floudas D."/>
            <person name="Copeland A."/>
            <person name="Barry K.W."/>
            <person name="Cichocki N."/>
            <person name="Veneault-Fourrey C."/>
            <person name="LaButti K."/>
            <person name="Lindquist E.A."/>
            <person name="Lipzen A."/>
            <person name="Lundell T."/>
            <person name="Morin E."/>
            <person name="Murat C."/>
            <person name="Sun H."/>
            <person name="Tunlid A."/>
            <person name="Henrissat B."/>
            <person name="Grigoriev I.V."/>
            <person name="Hibbett D.S."/>
            <person name="Martin F."/>
            <person name="Nordberg H.P."/>
            <person name="Cantor M.N."/>
            <person name="Hua S.X."/>
        </authorList>
    </citation>
    <scope>NUCLEOTIDE SEQUENCE [LARGE SCALE GENOMIC DNA]</scope>
    <source>
        <strain evidence="1 2">441</strain>
    </source>
</reference>
<sequence>MTTQELGQWHGQSTRNILVAAGFGVKPSHTKVSEANLFHSWYWATQPKPDGVDRDAINSLITREYNSYARHPKGRPFHKSIAARVENAKTQFSGLAEAWSNLEDIEIIGTVMYIRQDPAGCQTSGIFGGSEVIRNFINENGIDVWALLDKYTVIFKCLRNGDGIEAGLIHTGSTGDLGTALDLCCHLKETARDHNRRVFRSMMKEKLLAALRELCLTHGIEVGNPQKVTWHQLLELMQKYHITVVNWPHGVSPLGPGFDHKKLKAGPLHQLVVPYLQRKLGLMYDGQTDDEEEQDSLDDAPEIEIRCWNQDVINISDENPLKGKVPLVKAANGTILWKISDDPEWQKSHQEMDHRQQDTKVHWQHQLPFPSRK</sequence>
<dbReference type="AlphaFoldDB" id="A0A0C9Y5D9"/>
<dbReference type="Proteomes" id="UP000054018">
    <property type="component" value="Unassembled WGS sequence"/>
</dbReference>
<organism evidence="1 2">
    <name type="scientific">Pisolithus microcarpus 441</name>
    <dbReference type="NCBI Taxonomy" id="765257"/>
    <lineage>
        <taxon>Eukaryota</taxon>
        <taxon>Fungi</taxon>
        <taxon>Dikarya</taxon>
        <taxon>Basidiomycota</taxon>
        <taxon>Agaricomycotina</taxon>
        <taxon>Agaricomycetes</taxon>
        <taxon>Agaricomycetidae</taxon>
        <taxon>Boletales</taxon>
        <taxon>Sclerodermatineae</taxon>
        <taxon>Pisolithaceae</taxon>
        <taxon>Pisolithus</taxon>
    </lineage>
</organism>
<evidence type="ECO:0000313" key="1">
    <source>
        <dbReference type="EMBL" id="KIK12216.1"/>
    </source>
</evidence>
<gene>
    <name evidence="1" type="ORF">PISMIDRAFT_18900</name>
</gene>
<keyword evidence="2" id="KW-1185">Reference proteome</keyword>
<dbReference type="OrthoDB" id="2692910at2759"/>
<evidence type="ECO:0000313" key="2">
    <source>
        <dbReference type="Proteomes" id="UP000054018"/>
    </source>
</evidence>
<name>A0A0C9Y5D9_9AGAM</name>
<dbReference type="HOGENOM" id="CLU_016973_0_0_1"/>
<proteinExistence type="predicted"/>
<protein>
    <submittedName>
        <fullName evidence="1">Uncharacterized protein</fullName>
    </submittedName>
</protein>